<evidence type="ECO:0000313" key="2">
    <source>
        <dbReference type="Proteomes" id="UP000886501"/>
    </source>
</evidence>
<reference evidence="1" key="1">
    <citation type="submission" date="2019-10" db="EMBL/GenBank/DDBJ databases">
        <authorList>
            <consortium name="DOE Joint Genome Institute"/>
            <person name="Kuo A."/>
            <person name="Miyauchi S."/>
            <person name="Kiss E."/>
            <person name="Drula E."/>
            <person name="Kohler A."/>
            <person name="Sanchez-Garcia M."/>
            <person name="Andreopoulos B."/>
            <person name="Barry K.W."/>
            <person name="Bonito G."/>
            <person name="Buee M."/>
            <person name="Carver A."/>
            <person name="Chen C."/>
            <person name="Cichocki N."/>
            <person name="Clum A."/>
            <person name="Culley D."/>
            <person name="Crous P.W."/>
            <person name="Fauchery L."/>
            <person name="Girlanda M."/>
            <person name="Hayes R."/>
            <person name="Keri Z."/>
            <person name="Labutti K."/>
            <person name="Lipzen A."/>
            <person name="Lombard V."/>
            <person name="Magnuson J."/>
            <person name="Maillard F."/>
            <person name="Morin E."/>
            <person name="Murat C."/>
            <person name="Nolan M."/>
            <person name="Ohm R."/>
            <person name="Pangilinan J."/>
            <person name="Pereira M."/>
            <person name="Perotto S."/>
            <person name="Peter M."/>
            <person name="Riley R."/>
            <person name="Sitrit Y."/>
            <person name="Stielow B."/>
            <person name="Szollosi G."/>
            <person name="Zifcakova L."/>
            <person name="Stursova M."/>
            <person name="Spatafora J.W."/>
            <person name="Tedersoo L."/>
            <person name="Vaario L.-M."/>
            <person name="Yamada A."/>
            <person name="Yan M."/>
            <person name="Wang P."/>
            <person name="Xu J."/>
            <person name="Bruns T."/>
            <person name="Baldrian P."/>
            <person name="Vilgalys R."/>
            <person name="Henrissat B."/>
            <person name="Grigoriev I.V."/>
            <person name="Hibbett D."/>
            <person name="Nagy L.G."/>
            <person name="Martin F.M."/>
        </authorList>
    </citation>
    <scope>NUCLEOTIDE SEQUENCE</scope>
    <source>
        <strain evidence="1">P2</strain>
    </source>
</reference>
<dbReference type="Proteomes" id="UP000886501">
    <property type="component" value="Unassembled WGS sequence"/>
</dbReference>
<sequence length="413" mass="46412">MSLALSDFKTVVQTLHELLDVIDREVAETIDSRDPNNVSATLAPRASAELLDAYKAFTKYSDKLASFAADPSDVGVTLIGGFHETNAIQVASELGVADVLGDEELPLSEIAHRVGANEYRLRQVMRLLVNRSVFRETHYGSDVFANNRLSSVFLSAHEKNLRGIVGHWADDAYKAGVYVVEGVKLASEKKCPFELEHGTTIWDWFKTPESALARDRTNKAMVGAEGFLHGALIYDYDWERHGQEATIVDVGGGVGGAAIELCRRFPKIKIVLQDRPSVIEAAPKFWEENAPECKSRVTFMPHDFFGPQIREKIFFMRFIIHDWVDEDCLRILEPIRDVIPSETEGGRLYIADSVLDEKSERLKYMLDLQMLTFTGAMERTEVEFDNLLKRAGFRILKIHKNRGFCALIEAVAA</sequence>
<name>A0ACB6ZHT5_THEGA</name>
<organism evidence="1 2">
    <name type="scientific">Thelephora ganbajun</name>
    <name type="common">Ganba fungus</name>
    <dbReference type="NCBI Taxonomy" id="370292"/>
    <lineage>
        <taxon>Eukaryota</taxon>
        <taxon>Fungi</taxon>
        <taxon>Dikarya</taxon>
        <taxon>Basidiomycota</taxon>
        <taxon>Agaricomycotina</taxon>
        <taxon>Agaricomycetes</taxon>
        <taxon>Thelephorales</taxon>
        <taxon>Thelephoraceae</taxon>
        <taxon>Thelephora</taxon>
    </lineage>
</organism>
<evidence type="ECO:0000313" key="1">
    <source>
        <dbReference type="EMBL" id="KAF9649142.1"/>
    </source>
</evidence>
<dbReference type="EMBL" id="MU118002">
    <property type="protein sequence ID" value="KAF9649142.1"/>
    <property type="molecule type" value="Genomic_DNA"/>
</dbReference>
<proteinExistence type="predicted"/>
<reference evidence="1" key="2">
    <citation type="journal article" date="2020" name="Nat. Commun.">
        <title>Large-scale genome sequencing of mycorrhizal fungi provides insights into the early evolution of symbiotic traits.</title>
        <authorList>
            <person name="Miyauchi S."/>
            <person name="Kiss E."/>
            <person name="Kuo A."/>
            <person name="Drula E."/>
            <person name="Kohler A."/>
            <person name="Sanchez-Garcia M."/>
            <person name="Morin E."/>
            <person name="Andreopoulos B."/>
            <person name="Barry K.W."/>
            <person name="Bonito G."/>
            <person name="Buee M."/>
            <person name="Carver A."/>
            <person name="Chen C."/>
            <person name="Cichocki N."/>
            <person name="Clum A."/>
            <person name="Culley D."/>
            <person name="Crous P.W."/>
            <person name="Fauchery L."/>
            <person name="Girlanda M."/>
            <person name="Hayes R.D."/>
            <person name="Keri Z."/>
            <person name="LaButti K."/>
            <person name="Lipzen A."/>
            <person name="Lombard V."/>
            <person name="Magnuson J."/>
            <person name="Maillard F."/>
            <person name="Murat C."/>
            <person name="Nolan M."/>
            <person name="Ohm R.A."/>
            <person name="Pangilinan J."/>
            <person name="Pereira M.F."/>
            <person name="Perotto S."/>
            <person name="Peter M."/>
            <person name="Pfister S."/>
            <person name="Riley R."/>
            <person name="Sitrit Y."/>
            <person name="Stielow J.B."/>
            <person name="Szollosi G."/>
            <person name="Zifcakova L."/>
            <person name="Stursova M."/>
            <person name="Spatafora J.W."/>
            <person name="Tedersoo L."/>
            <person name="Vaario L.M."/>
            <person name="Yamada A."/>
            <person name="Yan M."/>
            <person name="Wang P."/>
            <person name="Xu J."/>
            <person name="Bruns T."/>
            <person name="Baldrian P."/>
            <person name="Vilgalys R."/>
            <person name="Dunand C."/>
            <person name="Henrissat B."/>
            <person name="Grigoriev I.V."/>
            <person name="Hibbett D."/>
            <person name="Nagy L.G."/>
            <person name="Martin F.M."/>
        </authorList>
    </citation>
    <scope>NUCLEOTIDE SEQUENCE</scope>
    <source>
        <strain evidence="1">P2</strain>
    </source>
</reference>
<comment type="caution">
    <text evidence="1">The sequence shown here is derived from an EMBL/GenBank/DDBJ whole genome shotgun (WGS) entry which is preliminary data.</text>
</comment>
<gene>
    <name evidence="1" type="ORF">BDM02DRAFT_1965290</name>
</gene>
<keyword evidence="1" id="KW-0808">Transferase</keyword>
<keyword evidence="2" id="KW-1185">Reference proteome</keyword>
<protein>
    <submittedName>
        <fullName evidence="1">S-adenosyl-L-methionine-dependent methyltransferase</fullName>
    </submittedName>
</protein>
<keyword evidence="1" id="KW-0489">Methyltransferase</keyword>
<accession>A0ACB6ZHT5</accession>